<dbReference type="InterPro" id="IPR036318">
    <property type="entry name" value="FAD-bd_PCMH-like_sf"/>
</dbReference>
<dbReference type="Gene3D" id="3.30.43.10">
    <property type="entry name" value="Uridine Diphospho-n-acetylenolpyruvylglucosamine Reductase, domain 2"/>
    <property type="match status" value="1"/>
</dbReference>
<accession>A0A4Q5J8Y4</accession>
<dbReference type="InterPro" id="IPR016166">
    <property type="entry name" value="FAD-bd_PCMH"/>
</dbReference>
<evidence type="ECO:0000256" key="5">
    <source>
        <dbReference type="ARBA" id="ARBA00023002"/>
    </source>
</evidence>
<evidence type="ECO:0000256" key="6">
    <source>
        <dbReference type="SAM" id="MobiDB-lite"/>
    </source>
</evidence>
<dbReference type="GO" id="GO:0016491">
    <property type="term" value="F:oxidoreductase activity"/>
    <property type="evidence" value="ECO:0007669"/>
    <property type="project" value="UniProtKB-KW"/>
</dbReference>
<evidence type="ECO:0000313" key="9">
    <source>
        <dbReference type="Proteomes" id="UP000291189"/>
    </source>
</evidence>
<comment type="caution">
    <text evidence="8">The sequence shown here is derived from an EMBL/GenBank/DDBJ whole genome shotgun (WGS) entry which is preliminary data.</text>
</comment>
<name>A0A4Q5J8Y4_9ACTN</name>
<feature type="region of interest" description="Disordered" evidence="6">
    <location>
        <begin position="16"/>
        <end position="43"/>
    </location>
</feature>
<comment type="similarity">
    <text evidence="2">Belongs to the oxygen-dependent FAD-linked oxidoreductase family.</text>
</comment>
<sequence>MPRTMASMAHCLPRGRGVDLTGCTGTPAPTGQSARESTHEESRMSIGTSVAAEIGLPDGYKGQALRPGDAEYDAARAVYNRMVDRRPALIVRPTGAADIRDAVAFARQQRLPLAVRCGGHSVAGVSMVEGGVQIDLSSLKGVQIDPERGTAICNAGVLWGEYDREAEMFGLATPGGRVTTTGVGGFCLGGGYGWLSTRHGLTCDNLVGADLLTASGEMLHVTDETNPELMWGLRGAGANFGVVTSYEFRLHPVRPLMLAGLLAVPNDGDGARDVARGFRDYIEQRPSEDLAAALITALAPPEDFVPPELVGKPVLLLVVAWLGDPSAAEEAIRPLRQLTAGGIDLVQPMPYTALQALLDPNNPPGMLNYHRGMHLTSLPDDVIDRYLANGREIGSPLTAGVIFHHGGAIAQVGENDTAVSDRNAPYMAHPIAAWEDAADTDREIAWVRDFTDAVSSVRTGRVYLNFEPETSEENVRAGFTAGKYERLAALKAQWDPENLFNGNHNITPAREG</sequence>
<dbReference type="OrthoDB" id="3682986at2"/>
<evidence type="ECO:0000259" key="7">
    <source>
        <dbReference type="PROSITE" id="PS51387"/>
    </source>
</evidence>
<keyword evidence="4" id="KW-0274">FAD</keyword>
<evidence type="ECO:0000256" key="2">
    <source>
        <dbReference type="ARBA" id="ARBA00005466"/>
    </source>
</evidence>
<dbReference type="SUPFAM" id="SSF56176">
    <property type="entry name" value="FAD-binding/transporter-associated domain-like"/>
    <property type="match status" value="1"/>
</dbReference>
<keyword evidence="5" id="KW-0560">Oxidoreductase</keyword>
<keyword evidence="3" id="KW-0285">Flavoprotein</keyword>
<protein>
    <submittedName>
        <fullName evidence="8">FAD-binding oxidoreductase</fullName>
    </submittedName>
</protein>
<comment type="cofactor">
    <cofactor evidence="1">
        <name>FAD</name>
        <dbReference type="ChEBI" id="CHEBI:57692"/>
    </cofactor>
</comment>
<evidence type="ECO:0000256" key="3">
    <source>
        <dbReference type="ARBA" id="ARBA00022630"/>
    </source>
</evidence>
<dbReference type="Proteomes" id="UP000291189">
    <property type="component" value="Unassembled WGS sequence"/>
</dbReference>
<proteinExistence type="inferred from homology"/>
<dbReference type="PANTHER" id="PTHR42973:SF39">
    <property type="entry name" value="FAD-BINDING PCMH-TYPE DOMAIN-CONTAINING PROTEIN"/>
    <property type="match status" value="1"/>
</dbReference>
<dbReference type="PROSITE" id="PS51387">
    <property type="entry name" value="FAD_PCMH"/>
    <property type="match status" value="1"/>
</dbReference>
<reference evidence="8 9" key="1">
    <citation type="submission" date="2019-01" db="EMBL/GenBank/DDBJ databases">
        <title>Nocardioides guangzhouensis sp. nov., an actinobacterium isolated from soil.</title>
        <authorList>
            <person name="Fu Y."/>
            <person name="Cai Y."/>
            <person name="Lin Z."/>
            <person name="Chen P."/>
        </authorList>
    </citation>
    <scope>NUCLEOTIDE SEQUENCE [LARGE SCALE GENOMIC DNA]</scope>
    <source>
        <strain evidence="8 9">NBRC 105384</strain>
    </source>
</reference>
<gene>
    <name evidence="8" type="ORF">ETU37_01755</name>
</gene>
<evidence type="ECO:0000256" key="4">
    <source>
        <dbReference type="ARBA" id="ARBA00022827"/>
    </source>
</evidence>
<organism evidence="8 9">
    <name type="scientific">Nocardioides iriomotensis</name>
    <dbReference type="NCBI Taxonomy" id="715784"/>
    <lineage>
        <taxon>Bacteria</taxon>
        <taxon>Bacillati</taxon>
        <taxon>Actinomycetota</taxon>
        <taxon>Actinomycetes</taxon>
        <taxon>Propionibacteriales</taxon>
        <taxon>Nocardioidaceae</taxon>
        <taxon>Nocardioides</taxon>
    </lineage>
</organism>
<dbReference type="Gene3D" id="3.40.462.20">
    <property type="match status" value="1"/>
</dbReference>
<dbReference type="InterPro" id="IPR050416">
    <property type="entry name" value="FAD-linked_Oxidoreductase"/>
</dbReference>
<dbReference type="GO" id="GO:0071949">
    <property type="term" value="F:FAD binding"/>
    <property type="evidence" value="ECO:0007669"/>
    <property type="project" value="InterPro"/>
</dbReference>
<dbReference type="PANTHER" id="PTHR42973">
    <property type="entry name" value="BINDING OXIDOREDUCTASE, PUTATIVE (AFU_ORTHOLOGUE AFUA_1G17690)-RELATED"/>
    <property type="match status" value="1"/>
</dbReference>
<feature type="domain" description="FAD-binding PCMH-type" evidence="7">
    <location>
        <begin position="83"/>
        <end position="253"/>
    </location>
</feature>
<evidence type="ECO:0000313" key="8">
    <source>
        <dbReference type="EMBL" id="RYU15084.1"/>
    </source>
</evidence>
<feature type="compositionally biased region" description="Polar residues" evidence="6">
    <location>
        <begin position="23"/>
        <end position="35"/>
    </location>
</feature>
<dbReference type="Pfam" id="PF01565">
    <property type="entry name" value="FAD_binding_4"/>
    <property type="match status" value="1"/>
</dbReference>
<dbReference type="InterPro" id="IPR006094">
    <property type="entry name" value="Oxid_FAD_bind_N"/>
</dbReference>
<dbReference type="InterPro" id="IPR016169">
    <property type="entry name" value="FAD-bd_PCMH_sub2"/>
</dbReference>
<evidence type="ECO:0000256" key="1">
    <source>
        <dbReference type="ARBA" id="ARBA00001974"/>
    </source>
</evidence>
<dbReference type="AlphaFoldDB" id="A0A4Q5J8Y4"/>
<dbReference type="Gene3D" id="3.30.465.10">
    <property type="match status" value="1"/>
</dbReference>
<dbReference type="EMBL" id="SDPU01000008">
    <property type="protein sequence ID" value="RYU15084.1"/>
    <property type="molecule type" value="Genomic_DNA"/>
</dbReference>
<dbReference type="InterPro" id="IPR012951">
    <property type="entry name" value="BBE"/>
</dbReference>
<dbReference type="Pfam" id="PF08031">
    <property type="entry name" value="BBE"/>
    <property type="match status" value="1"/>
</dbReference>
<keyword evidence="9" id="KW-1185">Reference proteome</keyword>
<dbReference type="InterPro" id="IPR016167">
    <property type="entry name" value="FAD-bd_PCMH_sub1"/>
</dbReference>